<dbReference type="InterPro" id="IPR011009">
    <property type="entry name" value="Kinase-like_dom_sf"/>
</dbReference>
<accession>A0ABR2WJ93</accession>
<dbReference type="Gene3D" id="3.90.1200.10">
    <property type="match status" value="1"/>
</dbReference>
<evidence type="ECO:0000256" key="3">
    <source>
        <dbReference type="PIRNR" id="PIRNR006221"/>
    </source>
</evidence>
<keyword evidence="5" id="KW-1185">Reference proteome</keyword>
<evidence type="ECO:0000256" key="2">
    <source>
        <dbReference type="ARBA" id="ARBA00048655"/>
    </source>
</evidence>
<sequence length="279" mass="32324">MSYPEIEAALREHLKCNQIEKAIPVAGGCINDNYKYITDRGPFFIKVNEDAKAVKMFEAEAEGLRALAETQTFRIPEVYHFGELKHGGRQLAKLHSYRDAEVKSFGFICDNTIGSTPQINTWEESWIDFFKARLEYQLALCREKFSELYDQAYPVVENISIFFRDIPSIEPSLLHGDLWLGNCDVDNEGRWVLYDPATYWGHSEAELSILTLFSRPPQCFWEEYREYVPQAPGFDQRHELYSLYHSLNHLNIFGAGYLSMSLGIIQKLRRALAHLHNKD</sequence>
<gene>
    <name evidence="4" type="ORF">K7432_013427</name>
</gene>
<comment type="similarity">
    <text evidence="3">Belongs to the fructosamine kinase family.</text>
</comment>
<keyword evidence="3" id="KW-0808">Transferase</keyword>
<dbReference type="PANTHER" id="PTHR12149">
    <property type="entry name" value="FRUCTOSAMINE 3 KINASE-RELATED PROTEIN"/>
    <property type="match status" value="1"/>
</dbReference>
<protein>
    <recommendedName>
        <fullName evidence="1">protein-ribulosamine 3-kinase</fullName>
        <ecNumber evidence="1">2.7.1.172</ecNumber>
    </recommendedName>
</protein>
<dbReference type="Gene3D" id="3.30.200.20">
    <property type="entry name" value="Phosphorylase Kinase, domain 1"/>
    <property type="match status" value="1"/>
</dbReference>
<dbReference type="PANTHER" id="PTHR12149:SF8">
    <property type="entry name" value="PROTEIN-RIBULOSAMINE 3-KINASE"/>
    <property type="match status" value="1"/>
</dbReference>
<comment type="caution">
    <text evidence="4">The sequence shown here is derived from an EMBL/GenBank/DDBJ whole genome shotgun (WGS) entry which is preliminary data.</text>
</comment>
<name>A0ABR2WJ93_9FUNG</name>
<dbReference type="PIRSF" id="PIRSF006221">
    <property type="entry name" value="Ketosamine-3-kinase"/>
    <property type="match status" value="1"/>
</dbReference>
<organism evidence="4 5">
    <name type="scientific">Basidiobolus ranarum</name>
    <dbReference type="NCBI Taxonomy" id="34480"/>
    <lineage>
        <taxon>Eukaryota</taxon>
        <taxon>Fungi</taxon>
        <taxon>Fungi incertae sedis</taxon>
        <taxon>Zoopagomycota</taxon>
        <taxon>Entomophthoromycotina</taxon>
        <taxon>Basidiobolomycetes</taxon>
        <taxon>Basidiobolales</taxon>
        <taxon>Basidiobolaceae</taxon>
        <taxon>Basidiobolus</taxon>
    </lineage>
</organism>
<comment type="catalytic activity">
    <reaction evidence="2">
        <text>N(6)-D-ribulosyl-L-lysyl-[protein] + ATP = N(6)-(3-O-phospho-D-ribulosyl)-L-lysyl-[protein] + ADP + H(+)</text>
        <dbReference type="Rhea" id="RHEA:48432"/>
        <dbReference type="Rhea" id="RHEA-COMP:12103"/>
        <dbReference type="Rhea" id="RHEA-COMP:12104"/>
        <dbReference type="ChEBI" id="CHEBI:15378"/>
        <dbReference type="ChEBI" id="CHEBI:30616"/>
        <dbReference type="ChEBI" id="CHEBI:90418"/>
        <dbReference type="ChEBI" id="CHEBI:90420"/>
        <dbReference type="ChEBI" id="CHEBI:456216"/>
        <dbReference type="EC" id="2.7.1.172"/>
    </reaction>
    <physiologicalReaction direction="left-to-right" evidence="2">
        <dbReference type="Rhea" id="RHEA:48433"/>
    </physiologicalReaction>
</comment>
<keyword evidence="3" id="KW-0418">Kinase</keyword>
<evidence type="ECO:0000256" key="1">
    <source>
        <dbReference type="ARBA" id="ARBA00011961"/>
    </source>
</evidence>
<dbReference type="SUPFAM" id="SSF56112">
    <property type="entry name" value="Protein kinase-like (PK-like)"/>
    <property type="match status" value="1"/>
</dbReference>
<dbReference type="EMBL" id="JASJQH010001326">
    <property type="protein sequence ID" value="KAK9761578.1"/>
    <property type="molecule type" value="Genomic_DNA"/>
</dbReference>
<dbReference type="Pfam" id="PF03881">
    <property type="entry name" value="Fructosamin_kin"/>
    <property type="match status" value="2"/>
</dbReference>
<reference evidence="4 5" key="1">
    <citation type="submission" date="2023-04" db="EMBL/GenBank/DDBJ databases">
        <title>Genome of Basidiobolus ranarum AG-B5.</title>
        <authorList>
            <person name="Stajich J.E."/>
            <person name="Carter-House D."/>
            <person name="Gryganskyi A."/>
        </authorList>
    </citation>
    <scope>NUCLEOTIDE SEQUENCE [LARGE SCALE GENOMIC DNA]</scope>
    <source>
        <strain evidence="4 5">AG-B5</strain>
    </source>
</reference>
<dbReference type="Proteomes" id="UP001479436">
    <property type="component" value="Unassembled WGS sequence"/>
</dbReference>
<proteinExistence type="inferred from homology"/>
<dbReference type="InterPro" id="IPR016477">
    <property type="entry name" value="Fructo-/Ketosamine-3-kinase"/>
</dbReference>
<evidence type="ECO:0000313" key="4">
    <source>
        <dbReference type="EMBL" id="KAK9761578.1"/>
    </source>
</evidence>
<dbReference type="EC" id="2.7.1.172" evidence="1"/>
<evidence type="ECO:0000313" key="5">
    <source>
        <dbReference type="Proteomes" id="UP001479436"/>
    </source>
</evidence>